<dbReference type="AlphaFoldDB" id="A0A1R1PQG0"/>
<name>A0A1R1PQG0_ZANCU</name>
<keyword evidence="2" id="KW-1185">Reference proteome</keyword>
<accession>A0A1R1PQG0</accession>
<sequence length="684" mass="78780">MITINRVRNLVISIGTKAMNIHTIIANNKRLKVTNGNEMGDFDKVYEDIYEHALFKVVENGDFSYEAYYDEDLKVHLVKLVDFMIEAIDISAFTSPNLMIPVRTPILVANIKKLRLPKYMIYTILILGSQSLPAAKVPKSLNAKKIERMANYVRKTLDDKLHKPRLNHIWCRQALCEYRNCNRFSHATHADSMKCYNACIMLGLHKIDAGSSFKFRRSEQGKSEMEFKRRIFWMTYLGASILFGIFKQTFYGGLCKSANRLPQNDYEWRNAIMHVGSNPLATVENKELIRTSESRRINTDITRIKCIVFAIHNRATSFRNQRSSFVKKDYQLDFNKYTVISKQVNKVTKMLKMYTFDTLQKLKLCENANFLLIDETSVKCLLFQLWNLHVVLLNAATQLCLTEISLLPYFANEPWRVQIAKMLCVDYALEGIRILRWGVNNIPAAHMDLNIYIIVHWLMYPLLNAATVRDHPNYSQVVEGKEFLLQLLTSTEPKLQNKGMFHEYFNHLTTTKERIHEANKIVESVPNIILSTAITDNDINPWFTVGTPASTGYVCCLLSSPAVALRCMLLTYYMDYSSTSVDFIESLCFLDNSALHNIIIEHVYENFLFSNNKSNTQKYKKMDTFITRNKDKDMYGGSSRVQISNLLSKPSKNALSLNDNTAAFVSSFFRLIFPNPRLIGSSTD</sequence>
<proteinExistence type="predicted"/>
<dbReference type="CDD" id="cd12148">
    <property type="entry name" value="fungal_TF_MHR"/>
    <property type="match status" value="1"/>
</dbReference>
<dbReference type="Proteomes" id="UP000188320">
    <property type="component" value="Unassembled WGS sequence"/>
</dbReference>
<gene>
    <name evidence="1" type="ORF">AX774_g3272</name>
</gene>
<protein>
    <recommendedName>
        <fullName evidence="3">Transcription factor domain-containing protein</fullName>
    </recommendedName>
</protein>
<dbReference type="EMBL" id="LSSK01000474">
    <property type="protein sequence ID" value="OMH83226.1"/>
    <property type="molecule type" value="Genomic_DNA"/>
</dbReference>
<evidence type="ECO:0000313" key="1">
    <source>
        <dbReference type="EMBL" id="OMH83226.1"/>
    </source>
</evidence>
<organism evidence="1 2">
    <name type="scientific">Zancudomyces culisetae</name>
    <name type="common">Gut fungus</name>
    <name type="synonym">Smittium culisetae</name>
    <dbReference type="NCBI Taxonomy" id="1213189"/>
    <lineage>
        <taxon>Eukaryota</taxon>
        <taxon>Fungi</taxon>
        <taxon>Fungi incertae sedis</taxon>
        <taxon>Zoopagomycota</taxon>
        <taxon>Kickxellomycotina</taxon>
        <taxon>Harpellomycetes</taxon>
        <taxon>Harpellales</taxon>
        <taxon>Legeriomycetaceae</taxon>
        <taxon>Zancudomyces</taxon>
    </lineage>
</organism>
<comment type="caution">
    <text evidence="1">The sequence shown here is derived from an EMBL/GenBank/DDBJ whole genome shotgun (WGS) entry which is preliminary data.</text>
</comment>
<evidence type="ECO:0008006" key="3">
    <source>
        <dbReference type="Google" id="ProtNLM"/>
    </source>
</evidence>
<dbReference type="OrthoDB" id="3364175at2759"/>
<evidence type="ECO:0000313" key="2">
    <source>
        <dbReference type="Proteomes" id="UP000188320"/>
    </source>
</evidence>
<reference evidence="2" key="1">
    <citation type="submission" date="2017-01" db="EMBL/GenBank/DDBJ databases">
        <authorList>
            <person name="Wang Y."/>
            <person name="White M."/>
            <person name="Kvist S."/>
            <person name="Moncalvo J.-M."/>
        </authorList>
    </citation>
    <scope>NUCLEOTIDE SEQUENCE [LARGE SCALE GENOMIC DNA]</scope>
    <source>
        <strain evidence="2">COL-18-3</strain>
    </source>
</reference>